<reference evidence="3" key="1">
    <citation type="submission" date="2019-04" db="EMBL/GenBank/DDBJ databases">
        <title>Complete genome sequence of Sphingomonas sp. W1-2-3.</title>
        <authorList>
            <person name="Im W.T."/>
        </authorList>
    </citation>
    <scope>NUCLEOTIDE SEQUENCE [LARGE SCALE GENOMIC DNA]</scope>
    <source>
        <strain evidence="3">W1-2-3</strain>
    </source>
</reference>
<dbReference type="AlphaFoldDB" id="A0A4D7C726"/>
<gene>
    <name evidence="2" type="ORF">E6W36_02470</name>
</gene>
<organism evidence="2 3">
    <name type="scientific">Hankyongella ginsenosidimutans</name>
    <dbReference type="NCBI Taxonomy" id="1763828"/>
    <lineage>
        <taxon>Bacteria</taxon>
        <taxon>Pseudomonadati</taxon>
        <taxon>Pseudomonadota</taxon>
        <taxon>Alphaproteobacteria</taxon>
        <taxon>Sphingomonadales</taxon>
        <taxon>Sphingomonadaceae</taxon>
        <taxon>Hankyongella</taxon>
    </lineage>
</organism>
<dbReference type="EMBL" id="CP039704">
    <property type="protein sequence ID" value="QCI78878.1"/>
    <property type="molecule type" value="Genomic_DNA"/>
</dbReference>
<feature type="domain" description="NYN" evidence="1">
    <location>
        <begin position="79"/>
        <end position="170"/>
    </location>
</feature>
<dbReference type="InterPro" id="IPR021139">
    <property type="entry name" value="NYN"/>
</dbReference>
<dbReference type="Pfam" id="PF01936">
    <property type="entry name" value="NYN"/>
    <property type="match status" value="1"/>
</dbReference>
<accession>A0A4D7C726</accession>
<proteinExistence type="predicted"/>
<name>A0A4D7C726_9SPHN</name>
<evidence type="ECO:0000313" key="3">
    <source>
        <dbReference type="Proteomes" id="UP000298714"/>
    </source>
</evidence>
<dbReference type="GO" id="GO:0004540">
    <property type="term" value="F:RNA nuclease activity"/>
    <property type="evidence" value="ECO:0007669"/>
    <property type="project" value="InterPro"/>
</dbReference>
<dbReference type="KEGG" id="hgn:E6W36_02470"/>
<dbReference type="Gene3D" id="3.40.50.1010">
    <property type="entry name" value="5'-nuclease"/>
    <property type="match status" value="1"/>
</dbReference>
<evidence type="ECO:0000313" key="2">
    <source>
        <dbReference type="EMBL" id="QCI78878.1"/>
    </source>
</evidence>
<protein>
    <submittedName>
        <fullName evidence="2">NYN domain-containing protein</fullName>
    </submittedName>
</protein>
<keyword evidence="3" id="KW-1185">Reference proteome</keyword>
<dbReference type="Proteomes" id="UP000298714">
    <property type="component" value="Chromosome"/>
</dbReference>
<evidence type="ECO:0000259" key="1">
    <source>
        <dbReference type="Pfam" id="PF01936"/>
    </source>
</evidence>
<dbReference type="CDD" id="cd18722">
    <property type="entry name" value="PIN_NicB-like"/>
    <property type="match status" value="1"/>
</dbReference>
<sequence>MMKRVIIQIDGGHLRAHSRRDGVDYTVDFIEDFAHTLVRKTEELVRVIYYDCRPFQGETPLPVSGETSIFKSGGGWLDELASRDYFVVRTGVLKFRGWKPKQLPLPSNGLSDQDFRPDFEQKGLDLRLGLDMAKIVETQSCDRLILVSADTDLIPAMQIVRQSAIQIIGVDFPNSPLHGRFLRISTSCAKSYGRTR</sequence>